<dbReference type="InterPro" id="IPR001611">
    <property type="entry name" value="Leu-rich_rpt"/>
</dbReference>
<feature type="chain" id="PRO_5003350574" description="Leucine-rich repeat, immunoglobulin-like domain and transmembrane domain-containing protein 1" evidence="24">
    <location>
        <begin position="22"/>
        <end position="635"/>
    </location>
</feature>
<dbReference type="RefSeq" id="XP_003339964.3">
    <property type="nucleotide sequence ID" value="XM_003339916.3"/>
</dbReference>
<evidence type="ECO:0000256" key="8">
    <source>
        <dbReference type="ARBA" id="ARBA00022824"/>
    </source>
</evidence>
<dbReference type="GO" id="GO:0030425">
    <property type="term" value="C:dendrite"/>
    <property type="evidence" value="ECO:0007669"/>
    <property type="project" value="UniProtKB-SubCell"/>
</dbReference>
<evidence type="ECO:0000256" key="4">
    <source>
        <dbReference type="ARBA" id="ARBA00022614"/>
    </source>
</evidence>
<evidence type="ECO:0000256" key="20">
    <source>
        <dbReference type="ARBA" id="ARBA00079569"/>
    </source>
</evidence>
<dbReference type="SMART" id="SM00409">
    <property type="entry name" value="IG"/>
    <property type="match status" value="1"/>
</dbReference>
<evidence type="ECO:0000256" key="24">
    <source>
        <dbReference type="SAM" id="SignalP"/>
    </source>
</evidence>
<dbReference type="GO" id="GO:0005789">
    <property type="term" value="C:endoplasmic reticulum membrane"/>
    <property type="evidence" value="ECO:0007669"/>
    <property type="project" value="UniProtKB-SubCell"/>
</dbReference>
<dbReference type="CDD" id="cd00063">
    <property type="entry name" value="FN3"/>
    <property type="match status" value="1"/>
</dbReference>
<dbReference type="SUPFAM" id="SSF52058">
    <property type="entry name" value="L domain-like"/>
    <property type="match status" value="1"/>
</dbReference>
<keyword evidence="14" id="KW-0844">Vision</keyword>
<protein>
    <recommendedName>
        <fullName evidence="18">Leucine-rich repeat, immunoglobulin-like domain and transmembrane domain-containing protein 1</fullName>
    </recommendedName>
    <alternativeName>
        <fullName evidence="19">Leucine-rich repeat-containing protein 21</fullName>
    </alternativeName>
    <alternativeName>
        <fullName evidence="21">Photoreceptor-associated LRR superfamily protein</fullName>
    </alternativeName>
    <alternativeName>
        <fullName evidence="20">Retina-specific protein PAL</fullName>
    </alternativeName>
</protein>
<keyword evidence="9 23" id="KW-1133">Transmembrane helix</keyword>
<dbReference type="Pfam" id="PF07679">
    <property type="entry name" value="I-set"/>
    <property type="match status" value="1"/>
</dbReference>
<dbReference type="FunCoup" id="F6XG68">
    <property type="interactions" value="12"/>
</dbReference>
<dbReference type="InterPro" id="IPR000483">
    <property type="entry name" value="Cys-rich_flank_reg_C"/>
</dbReference>
<reference evidence="27" key="2">
    <citation type="submission" date="2025-08" db="UniProtKB">
        <authorList>
            <consortium name="Ensembl"/>
        </authorList>
    </citation>
    <scope>IDENTIFICATION</scope>
</reference>
<evidence type="ECO:0000259" key="25">
    <source>
        <dbReference type="PROSITE" id="PS50835"/>
    </source>
</evidence>
<keyword evidence="13" id="KW-0966">Cell projection</keyword>
<comment type="function">
    <text evidence="17">Photoreceptor synaptic protein essential for normal vision. Involved in synapse formation in cone photoreceptor cells.</text>
</comment>
<dbReference type="SMART" id="SM00082">
    <property type="entry name" value="LRRCT"/>
    <property type="match status" value="1"/>
</dbReference>
<dbReference type="OrthoDB" id="9229163at2759"/>
<dbReference type="FunFam" id="3.80.10.10:FF:000058">
    <property type="entry name" value="immunoglobulin superfamily containing leucine-rich repeat protein 2"/>
    <property type="match status" value="1"/>
</dbReference>
<evidence type="ECO:0000256" key="15">
    <source>
        <dbReference type="ARBA" id="ARBA00023319"/>
    </source>
</evidence>
<keyword evidence="8" id="KW-0256">Endoplasmic reticulum</keyword>
<dbReference type="InterPro" id="IPR036179">
    <property type="entry name" value="Ig-like_dom_sf"/>
</dbReference>
<dbReference type="PANTHER" id="PTHR45842:SF9">
    <property type="entry name" value="LEUCINE-RICH REPEAT, IMMUNOGLOBULIN-LIKE DOMAIN AND TRANSMEMBRANE DOMAIN-CONTAINING PROTEIN 1"/>
    <property type="match status" value="1"/>
</dbReference>
<dbReference type="CTD" id="26103"/>
<keyword evidence="3" id="KW-0716">Sensory transduction</keyword>
<evidence type="ECO:0000256" key="22">
    <source>
        <dbReference type="SAM" id="MobiDB-lite"/>
    </source>
</evidence>
<dbReference type="InterPro" id="IPR032675">
    <property type="entry name" value="LRR_dom_sf"/>
</dbReference>
<keyword evidence="11" id="KW-1015">Disulfide bond</keyword>
<evidence type="ECO:0000256" key="5">
    <source>
        <dbReference type="ARBA" id="ARBA00022692"/>
    </source>
</evidence>
<dbReference type="OMA" id="IVCVCVK"/>
<dbReference type="InterPro" id="IPR003599">
    <property type="entry name" value="Ig_sub"/>
</dbReference>
<keyword evidence="15" id="KW-0393">Immunoglobulin domain</keyword>
<evidence type="ECO:0000256" key="10">
    <source>
        <dbReference type="ARBA" id="ARBA00023136"/>
    </source>
</evidence>
<feature type="signal peptide" evidence="24">
    <location>
        <begin position="1"/>
        <end position="21"/>
    </location>
</feature>
<dbReference type="PROSITE" id="PS51450">
    <property type="entry name" value="LRR"/>
    <property type="match status" value="1"/>
</dbReference>
<dbReference type="GeneID" id="100618076"/>
<dbReference type="Ensembl" id="ENSMODT00000002158.2">
    <property type="protein sequence ID" value="ENSMODP00000002115.1"/>
    <property type="gene ID" value="ENSMODG00000001729.2"/>
</dbReference>
<accession>F6XG68</accession>
<dbReference type="FunFam" id="2.60.40.10:FF:000928">
    <property type="entry name" value="Leucine rich repeat, Ig-like and transmembrane domains 1"/>
    <property type="match status" value="1"/>
</dbReference>
<feature type="transmembrane region" description="Helical" evidence="23">
    <location>
        <begin position="540"/>
        <end position="565"/>
    </location>
</feature>
<dbReference type="PANTHER" id="PTHR45842">
    <property type="entry name" value="SYNAPTIC ADHESION-LIKE MOLECULE SALM"/>
    <property type="match status" value="1"/>
</dbReference>
<dbReference type="ExpressionAtlas" id="F6XG68">
    <property type="expression patterns" value="baseline"/>
</dbReference>
<keyword evidence="12" id="KW-0325">Glycoprotein</keyword>
<dbReference type="InterPro" id="IPR013783">
    <property type="entry name" value="Ig-like_fold"/>
</dbReference>
<dbReference type="KEGG" id="mdo:100618076"/>
<feature type="compositionally biased region" description="Basic and acidic residues" evidence="22">
    <location>
        <begin position="599"/>
        <end position="612"/>
    </location>
</feature>
<organism evidence="27 28">
    <name type="scientific">Monodelphis domestica</name>
    <name type="common">Gray short-tailed opossum</name>
    <dbReference type="NCBI Taxonomy" id="13616"/>
    <lineage>
        <taxon>Eukaryota</taxon>
        <taxon>Metazoa</taxon>
        <taxon>Chordata</taxon>
        <taxon>Craniata</taxon>
        <taxon>Vertebrata</taxon>
        <taxon>Euteleostomi</taxon>
        <taxon>Mammalia</taxon>
        <taxon>Metatheria</taxon>
        <taxon>Didelphimorphia</taxon>
        <taxon>Didelphidae</taxon>
        <taxon>Monodelphis</taxon>
    </lineage>
</organism>
<evidence type="ECO:0000256" key="16">
    <source>
        <dbReference type="ARBA" id="ARBA00046288"/>
    </source>
</evidence>
<dbReference type="Bgee" id="ENSMODG00000001729">
    <property type="expression patterns" value="Expressed in uterine wall and 2 other cell types or tissues"/>
</dbReference>
<sequence length="635" mass="69907">MWVAMGVLWCLVLRSLPQALGSCPSQCSCSLHSLSDGTKNRAVVCNDPEMTLPPMMIPSDTSKLRIEKTSIRRVPGDALHHLTRLEYLWLPYNSMTSISSVMLRGLRRLQELRLPGNYLVSFPWGALGDTPQLRLLDLHANRLSAVSAEAARYARNLTFLDLSSNQLMRLPQQLLTTWSHLQAGPYSPGENSKIILGLQDNPWMCDCSLYDMVQILNFPTPNMAFIDPRLKCSTPWSLAGVAFSQLELRKCQRPEVYTSVAKVKTLLGSTVFLRCGATGVPSPELSWRRADGHQLNGTVHQESSNDGMSWSLLGLPDVSHHDSGEYVCKAKNSLGATEAFVSLIITESQTTAEPPGSTTRLWPGKSEGAEAAAYNELVARYASTTSRPSSLVARPTLPSYEKNPALQHFHMNALGELSVGSPGAEQADRAKDLPLNHLEPTQMVRSVKVVGDTYHSVTLVWKAPQAGNTTMFSVLYAIFGEKDMKRVSVDPGKTKVTIEGLMPKTKYVACVCVRGLVPKKEQCIIFSTDEVVDAEGTQRLINVVVITIAGIIAVPLTLLVCCGSLKRRYQKFRLRKNEETQSSYVTFERLSPGEDGVEDSAKDSPEEGDRLLSSRSSMDSHAPSKVEGQANEYFC</sequence>
<evidence type="ECO:0000256" key="17">
    <source>
        <dbReference type="ARBA" id="ARBA00058974"/>
    </source>
</evidence>
<comment type="subcellular location">
    <subcellularLocation>
        <location evidence="1">Cell projection</location>
        <location evidence="1">Dendrite</location>
    </subcellularLocation>
    <subcellularLocation>
        <location evidence="16">Endomembrane system</location>
        <topology evidence="16">Single-pass type I membrane protein</topology>
    </subcellularLocation>
    <subcellularLocation>
        <location evidence="2">Endoplasmic reticulum membrane</location>
        <topology evidence="2">Single-pass membrane protein</topology>
    </subcellularLocation>
</comment>
<dbReference type="SMART" id="SM00408">
    <property type="entry name" value="IGc2"/>
    <property type="match status" value="1"/>
</dbReference>
<feature type="region of interest" description="Disordered" evidence="22">
    <location>
        <begin position="585"/>
        <end position="635"/>
    </location>
</feature>
<evidence type="ECO:0000256" key="11">
    <source>
        <dbReference type="ARBA" id="ARBA00023157"/>
    </source>
</evidence>
<dbReference type="AlphaFoldDB" id="F6XG68"/>
<dbReference type="InterPro" id="IPR013098">
    <property type="entry name" value="Ig_I-set"/>
</dbReference>
<dbReference type="InterPro" id="IPR003591">
    <property type="entry name" value="Leu-rich_rpt_typical-subtyp"/>
</dbReference>
<reference evidence="27" key="3">
    <citation type="submission" date="2025-09" db="UniProtKB">
        <authorList>
            <consortium name="Ensembl"/>
        </authorList>
    </citation>
    <scope>IDENTIFICATION</scope>
</reference>
<dbReference type="GO" id="GO:0007601">
    <property type="term" value="P:visual perception"/>
    <property type="evidence" value="ECO:0007669"/>
    <property type="project" value="UniProtKB-KW"/>
</dbReference>
<evidence type="ECO:0000256" key="3">
    <source>
        <dbReference type="ARBA" id="ARBA00022606"/>
    </source>
</evidence>
<dbReference type="Pfam" id="PF00041">
    <property type="entry name" value="fn3"/>
    <property type="match status" value="1"/>
</dbReference>
<dbReference type="Pfam" id="PF13855">
    <property type="entry name" value="LRR_8"/>
    <property type="match status" value="1"/>
</dbReference>
<evidence type="ECO:0000256" key="1">
    <source>
        <dbReference type="ARBA" id="ARBA00004279"/>
    </source>
</evidence>
<dbReference type="eggNOG" id="KOG0619">
    <property type="taxonomic scope" value="Eukaryota"/>
</dbReference>
<evidence type="ECO:0000256" key="12">
    <source>
        <dbReference type="ARBA" id="ARBA00023180"/>
    </source>
</evidence>
<dbReference type="PROSITE" id="PS50853">
    <property type="entry name" value="FN3"/>
    <property type="match status" value="1"/>
</dbReference>
<evidence type="ECO:0000256" key="7">
    <source>
        <dbReference type="ARBA" id="ARBA00022737"/>
    </source>
</evidence>
<dbReference type="Proteomes" id="UP000002280">
    <property type="component" value="Chromosome 1"/>
</dbReference>
<evidence type="ECO:0000259" key="26">
    <source>
        <dbReference type="PROSITE" id="PS50853"/>
    </source>
</evidence>
<keyword evidence="5 23" id="KW-0812">Transmembrane</keyword>
<feature type="domain" description="Fibronectin type-III" evidence="26">
    <location>
        <begin position="443"/>
        <end position="531"/>
    </location>
</feature>
<keyword evidence="28" id="KW-1185">Reference proteome</keyword>
<keyword evidence="7" id="KW-0677">Repeat</keyword>
<keyword evidence="6 24" id="KW-0732">Signal</keyword>
<evidence type="ECO:0000256" key="18">
    <source>
        <dbReference type="ARBA" id="ARBA00068065"/>
    </source>
</evidence>
<evidence type="ECO:0000256" key="9">
    <source>
        <dbReference type="ARBA" id="ARBA00022989"/>
    </source>
</evidence>
<dbReference type="InterPro" id="IPR007110">
    <property type="entry name" value="Ig-like_dom"/>
</dbReference>
<evidence type="ECO:0000256" key="6">
    <source>
        <dbReference type="ARBA" id="ARBA00022729"/>
    </source>
</evidence>
<dbReference type="InterPro" id="IPR050467">
    <property type="entry name" value="LRFN"/>
</dbReference>
<evidence type="ECO:0000256" key="21">
    <source>
        <dbReference type="ARBA" id="ARBA00080094"/>
    </source>
</evidence>
<dbReference type="SUPFAM" id="SSF49265">
    <property type="entry name" value="Fibronectin type III"/>
    <property type="match status" value="1"/>
</dbReference>
<dbReference type="FunFam" id="2.60.40.10:FF:000744">
    <property type="entry name" value="Leucine rich repeat, Ig-like and transmembrane domains 1"/>
    <property type="match status" value="1"/>
</dbReference>
<evidence type="ECO:0000256" key="23">
    <source>
        <dbReference type="SAM" id="Phobius"/>
    </source>
</evidence>
<keyword evidence="4" id="KW-0433">Leucine-rich repeat</keyword>
<gene>
    <name evidence="27" type="primary">LRIT1</name>
</gene>
<keyword evidence="10 23" id="KW-0472">Membrane</keyword>
<dbReference type="SMART" id="SM00369">
    <property type="entry name" value="LRR_TYP"/>
    <property type="match status" value="4"/>
</dbReference>
<name>F6XG68_MONDO</name>
<dbReference type="InterPro" id="IPR003598">
    <property type="entry name" value="Ig_sub2"/>
</dbReference>
<dbReference type="InterPro" id="IPR003961">
    <property type="entry name" value="FN3_dom"/>
</dbReference>
<dbReference type="Gene3D" id="3.80.10.10">
    <property type="entry name" value="Ribonuclease Inhibitor"/>
    <property type="match status" value="1"/>
</dbReference>
<feature type="domain" description="Ig-like" evidence="25">
    <location>
        <begin position="254"/>
        <end position="342"/>
    </location>
</feature>
<evidence type="ECO:0000256" key="2">
    <source>
        <dbReference type="ARBA" id="ARBA00004389"/>
    </source>
</evidence>
<dbReference type="InParanoid" id="F6XG68"/>
<dbReference type="SUPFAM" id="SSF48726">
    <property type="entry name" value="Immunoglobulin"/>
    <property type="match status" value="1"/>
</dbReference>
<dbReference type="PROSITE" id="PS50835">
    <property type="entry name" value="IG_LIKE"/>
    <property type="match status" value="1"/>
</dbReference>
<proteinExistence type="predicted"/>
<evidence type="ECO:0000313" key="27">
    <source>
        <dbReference type="Ensembl" id="ENSMODP00000002115.1"/>
    </source>
</evidence>
<evidence type="ECO:0000256" key="19">
    <source>
        <dbReference type="ARBA" id="ARBA00075045"/>
    </source>
</evidence>
<evidence type="ECO:0000256" key="14">
    <source>
        <dbReference type="ARBA" id="ARBA00023305"/>
    </source>
</evidence>
<reference evidence="27 28" key="1">
    <citation type="journal article" date="2007" name="Nature">
        <title>Genome of the marsupial Monodelphis domestica reveals innovation in non-coding sequences.</title>
        <authorList>
            <person name="Mikkelsen T.S."/>
            <person name="Wakefield M.J."/>
            <person name="Aken B."/>
            <person name="Amemiya C.T."/>
            <person name="Chang J.L."/>
            <person name="Duke S."/>
            <person name="Garber M."/>
            <person name="Gentles A.J."/>
            <person name="Goodstadt L."/>
            <person name="Heger A."/>
            <person name="Jurka J."/>
            <person name="Kamal M."/>
            <person name="Mauceli E."/>
            <person name="Searle S.M."/>
            <person name="Sharpe T."/>
            <person name="Baker M.L."/>
            <person name="Batzer M.A."/>
            <person name="Benos P.V."/>
            <person name="Belov K."/>
            <person name="Clamp M."/>
            <person name="Cook A."/>
            <person name="Cuff J."/>
            <person name="Das R."/>
            <person name="Davidow L."/>
            <person name="Deakin J.E."/>
            <person name="Fazzari M.J."/>
            <person name="Glass J.L."/>
            <person name="Grabherr M."/>
            <person name="Greally J.M."/>
            <person name="Gu W."/>
            <person name="Hore T.A."/>
            <person name="Huttley G.A."/>
            <person name="Kleber M."/>
            <person name="Jirtle R.L."/>
            <person name="Koina E."/>
            <person name="Lee J.T."/>
            <person name="Mahony S."/>
            <person name="Marra M.A."/>
            <person name="Miller R.D."/>
            <person name="Nicholls R.D."/>
            <person name="Oda M."/>
            <person name="Papenfuss A.T."/>
            <person name="Parra Z.E."/>
            <person name="Pollock D.D."/>
            <person name="Ray D.A."/>
            <person name="Schein J.E."/>
            <person name="Speed T.P."/>
            <person name="Thompson K."/>
            <person name="VandeBerg J.L."/>
            <person name="Wade C.M."/>
            <person name="Walker J.A."/>
            <person name="Waters P.D."/>
            <person name="Webber C."/>
            <person name="Weidman J.R."/>
            <person name="Xie X."/>
            <person name="Zody M.C."/>
            <person name="Baldwin J."/>
            <person name="Abdouelleil A."/>
            <person name="Abdulkadir J."/>
            <person name="Abebe A."/>
            <person name="Abera B."/>
            <person name="Abreu J."/>
            <person name="Acer S.C."/>
            <person name="Aftuck L."/>
            <person name="Alexander A."/>
            <person name="An P."/>
            <person name="Anderson E."/>
            <person name="Anderson S."/>
            <person name="Arachi H."/>
            <person name="Azer M."/>
            <person name="Bachantsang P."/>
            <person name="Barry A."/>
            <person name="Bayul T."/>
            <person name="Berlin A."/>
            <person name="Bessette D."/>
            <person name="Bloom T."/>
            <person name="Bloom T."/>
            <person name="Boguslavskiy L."/>
            <person name="Bonnet C."/>
            <person name="Boukhgalter B."/>
            <person name="Bourzgui I."/>
            <person name="Brown A."/>
            <person name="Cahill P."/>
            <person name="Channer S."/>
            <person name="Cheshatsang Y."/>
            <person name="Chuda L."/>
            <person name="Citroen M."/>
            <person name="Collymore A."/>
            <person name="Cooke P."/>
            <person name="Costello M."/>
            <person name="D'Aco K."/>
            <person name="Daza R."/>
            <person name="De Haan G."/>
            <person name="DeGray S."/>
            <person name="DeMaso C."/>
            <person name="Dhargay N."/>
            <person name="Dooley K."/>
            <person name="Dooley E."/>
            <person name="Doricent M."/>
            <person name="Dorje P."/>
            <person name="Dorjee K."/>
            <person name="Dupes A."/>
            <person name="Elong R."/>
            <person name="Falk J."/>
            <person name="Farina A."/>
            <person name="Faro S."/>
            <person name="Ferguson D."/>
            <person name="Fisher S."/>
            <person name="Foley C.D."/>
            <person name="Franke A."/>
            <person name="Friedrich D."/>
            <person name="Gadbois L."/>
            <person name="Gearin G."/>
            <person name="Gearin C.R."/>
            <person name="Giannoukos G."/>
            <person name="Goode T."/>
            <person name="Graham J."/>
            <person name="Grandbois E."/>
            <person name="Grewal S."/>
            <person name="Gyaltsen K."/>
            <person name="Hafez N."/>
            <person name="Hagos B."/>
            <person name="Hall J."/>
            <person name="Henson C."/>
            <person name="Hollinger A."/>
            <person name="Honan T."/>
            <person name="Huard M.D."/>
            <person name="Hughes L."/>
            <person name="Hurhula B."/>
            <person name="Husby M.E."/>
            <person name="Kamat A."/>
            <person name="Kanga B."/>
            <person name="Kashin S."/>
            <person name="Khazanovich D."/>
            <person name="Kisner P."/>
            <person name="Lance K."/>
            <person name="Lara M."/>
            <person name="Lee W."/>
            <person name="Lennon N."/>
            <person name="Letendre F."/>
            <person name="LeVine R."/>
            <person name="Lipovsky A."/>
            <person name="Liu X."/>
            <person name="Liu J."/>
            <person name="Liu S."/>
            <person name="Lokyitsang T."/>
            <person name="Lokyitsang Y."/>
            <person name="Lubonja R."/>
            <person name="Lui A."/>
            <person name="MacDonald P."/>
            <person name="Magnisalis V."/>
            <person name="Maru K."/>
            <person name="Matthews C."/>
            <person name="McCusker W."/>
            <person name="McDonough S."/>
            <person name="Mehta T."/>
            <person name="Meldrim J."/>
            <person name="Meneus L."/>
            <person name="Mihai O."/>
            <person name="Mihalev A."/>
            <person name="Mihova T."/>
            <person name="Mittelman R."/>
            <person name="Mlenga V."/>
            <person name="Montmayeur A."/>
            <person name="Mulrain L."/>
            <person name="Navidi A."/>
            <person name="Naylor J."/>
            <person name="Negash T."/>
            <person name="Nguyen T."/>
            <person name="Nguyen N."/>
            <person name="Nicol R."/>
            <person name="Norbu C."/>
            <person name="Norbu N."/>
            <person name="Novod N."/>
            <person name="O'Neill B."/>
            <person name="Osman S."/>
            <person name="Markiewicz E."/>
            <person name="Oyono O.L."/>
            <person name="Patti C."/>
            <person name="Phunkhang P."/>
            <person name="Pierre F."/>
            <person name="Priest M."/>
            <person name="Raghuraman S."/>
            <person name="Rege F."/>
            <person name="Reyes R."/>
            <person name="Rise C."/>
            <person name="Rogov P."/>
            <person name="Ross K."/>
            <person name="Ryan E."/>
            <person name="Settipalli S."/>
            <person name="Shea T."/>
            <person name="Sherpa N."/>
            <person name="Shi L."/>
            <person name="Shih D."/>
            <person name="Sparrow T."/>
            <person name="Spaulding J."/>
            <person name="Stalker J."/>
            <person name="Stange-Thomann N."/>
            <person name="Stavropoulos S."/>
            <person name="Stone C."/>
            <person name="Strader C."/>
            <person name="Tesfaye S."/>
            <person name="Thomson T."/>
            <person name="Thoulutsang Y."/>
            <person name="Thoulutsang D."/>
            <person name="Topham K."/>
            <person name="Topping I."/>
            <person name="Tsamla T."/>
            <person name="Vassiliev H."/>
            <person name="Vo A."/>
            <person name="Wangchuk T."/>
            <person name="Wangdi T."/>
            <person name="Weiand M."/>
            <person name="Wilkinson J."/>
            <person name="Wilson A."/>
            <person name="Yadav S."/>
            <person name="Young G."/>
            <person name="Yu Q."/>
            <person name="Zembek L."/>
            <person name="Zhong D."/>
            <person name="Zimmer A."/>
            <person name="Zwirko Z."/>
            <person name="Jaffe D.B."/>
            <person name="Alvarez P."/>
            <person name="Brockman W."/>
            <person name="Butler J."/>
            <person name="Chin C."/>
            <person name="Gnerre S."/>
            <person name="MacCallum I."/>
            <person name="Graves J.A."/>
            <person name="Ponting C.P."/>
            <person name="Breen M."/>
            <person name="Samollow P.B."/>
            <person name="Lander E.S."/>
            <person name="Lindblad-Toh K."/>
        </authorList>
    </citation>
    <scope>NUCLEOTIDE SEQUENCE [LARGE SCALE GENOMIC DNA]</scope>
</reference>
<evidence type="ECO:0000256" key="13">
    <source>
        <dbReference type="ARBA" id="ARBA00023273"/>
    </source>
</evidence>
<dbReference type="GeneTree" id="ENSGT00940000156033"/>
<dbReference type="InterPro" id="IPR036116">
    <property type="entry name" value="FN3_sf"/>
</dbReference>
<dbReference type="Gene3D" id="2.60.40.10">
    <property type="entry name" value="Immunoglobulins"/>
    <property type="match status" value="2"/>
</dbReference>
<dbReference type="eggNOG" id="KOG3510">
    <property type="taxonomic scope" value="Eukaryota"/>
</dbReference>
<dbReference type="STRING" id="13616.ENSMODP00000002115"/>
<evidence type="ECO:0000313" key="28">
    <source>
        <dbReference type="Proteomes" id="UP000002280"/>
    </source>
</evidence>